<dbReference type="EMBL" id="UINC01101064">
    <property type="protein sequence ID" value="SVC61591.1"/>
    <property type="molecule type" value="Genomic_DNA"/>
</dbReference>
<evidence type="ECO:0000313" key="2">
    <source>
        <dbReference type="EMBL" id="SVC61591.1"/>
    </source>
</evidence>
<feature type="non-terminal residue" evidence="2">
    <location>
        <position position="307"/>
    </location>
</feature>
<protein>
    <submittedName>
        <fullName evidence="2">Uncharacterized protein</fullName>
    </submittedName>
</protein>
<organism evidence="2">
    <name type="scientific">marine metagenome</name>
    <dbReference type="NCBI Taxonomy" id="408172"/>
    <lineage>
        <taxon>unclassified sequences</taxon>
        <taxon>metagenomes</taxon>
        <taxon>ecological metagenomes</taxon>
    </lineage>
</organism>
<sequence>VDPTNPEVAKSTRRRSGYNALKIVHRFSGTVSRAMYSAHRDSEPEKLEDPKDAEELSEWSKNQDEIRKHDYQDGFFFDLPERETSFDDSMHLAIFLAENGHYTQSMVLLRVALNTVLANAMKEIVVAIPSRIEESKFLTAMFHGETDHANLSMSRAGIWDRRALTRQHHTISIPKALAELVHCEIISNRNAWYEDRLQVPDLNSHTHAHDKVVDRYRIEPFETERRFSDELWGEFESIALAILDLKLCITRGFNKKALDLRFKGYLSKDIKRQLEFFDVSQYVPVFSSNLPPGALTRCTKCKMKSLS</sequence>
<dbReference type="AlphaFoldDB" id="A0A382NPT2"/>
<feature type="compositionally biased region" description="Basic and acidic residues" evidence="1">
    <location>
        <begin position="38"/>
        <end position="54"/>
    </location>
</feature>
<reference evidence="2" key="1">
    <citation type="submission" date="2018-05" db="EMBL/GenBank/DDBJ databases">
        <authorList>
            <person name="Lanie J.A."/>
            <person name="Ng W.-L."/>
            <person name="Kazmierczak K.M."/>
            <person name="Andrzejewski T.M."/>
            <person name="Davidsen T.M."/>
            <person name="Wayne K.J."/>
            <person name="Tettelin H."/>
            <person name="Glass J.I."/>
            <person name="Rusch D."/>
            <person name="Podicherti R."/>
            <person name="Tsui H.-C.T."/>
            <person name="Winkler M.E."/>
        </authorList>
    </citation>
    <scope>NUCLEOTIDE SEQUENCE</scope>
</reference>
<feature type="region of interest" description="Disordered" evidence="1">
    <location>
        <begin position="35"/>
        <end position="56"/>
    </location>
</feature>
<evidence type="ECO:0000256" key="1">
    <source>
        <dbReference type="SAM" id="MobiDB-lite"/>
    </source>
</evidence>
<name>A0A382NPT2_9ZZZZ</name>
<accession>A0A382NPT2</accession>
<proteinExistence type="predicted"/>
<feature type="non-terminal residue" evidence="2">
    <location>
        <position position="1"/>
    </location>
</feature>
<gene>
    <name evidence="2" type="ORF">METZ01_LOCUS314445</name>
</gene>